<accession>A0A0B5ERX6</accession>
<proteinExistence type="predicted"/>
<sequence length="51" mass="5854">MRRRRCRRCRQCRRVHARFAGGGGAARVGRFRWEPRAAAGECVILGRRSAL</sequence>
<name>A0A0B5ERX6_STRA4</name>
<protein>
    <submittedName>
        <fullName evidence="1">Uncharacterized protein</fullName>
    </submittedName>
</protein>
<evidence type="ECO:0000313" key="1">
    <source>
        <dbReference type="EMBL" id="AJE82045.1"/>
    </source>
</evidence>
<organism evidence="1 2">
    <name type="scientific">Streptomyces albus (strain ATCC 21838 / DSM 41398 / FERM P-419 / JCM 4703 / NBRC 107858)</name>
    <dbReference type="NCBI Taxonomy" id="1081613"/>
    <lineage>
        <taxon>Bacteria</taxon>
        <taxon>Bacillati</taxon>
        <taxon>Actinomycetota</taxon>
        <taxon>Actinomycetes</taxon>
        <taxon>Kitasatosporales</taxon>
        <taxon>Streptomycetaceae</taxon>
        <taxon>Streptomyces</taxon>
    </lineage>
</organism>
<keyword evidence="2" id="KW-1185">Reference proteome</keyword>
<dbReference type="AlphaFoldDB" id="A0A0B5ERX6"/>
<gene>
    <name evidence="1" type="ORF">SLNWT_1669</name>
</gene>
<dbReference type="Proteomes" id="UP000031523">
    <property type="component" value="Chromosome"/>
</dbReference>
<dbReference type="KEGG" id="sals:SLNWT_1669"/>
<reference evidence="1 2" key="1">
    <citation type="submission" date="2015-01" db="EMBL/GenBank/DDBJ databases">
        <title>Enhanced salinomycin production by adjusting the supply of polyketide extender units in Streptomyce albus DSM 41398.</title>
        <authorList>
            <person name="Lu C."/>
        </authorList>
    </citation>
    <scope>NUCLEOTIDE SEQUENCE [LARGE SCALE GENOMIC DNA]</scope>
    <source>
        <strain evidence="2">ATCC 21838 / DSM 41398 / FERM P-419 / JCM 4703 / NBRC 107858</strain>
    </source>
</reference>
<evidence type="ECO:0000313" key="2">
    <source>
        <dbReference type="Proteomes" id="UP000031523"/>
    </source>
</evidence>
<dbReference type="EMBL" id="CP010519">
    <property type="protein sequence ID" value="AJE82045.1"/>
    <property type="molecule type" value="Genomic_DNA"/>
</dbReference>